<gene>
    <name evidence="1" type="ORF">PDMSB3_0262</name>
</gene>
<protein>
    <submittedName>
        <fullName evidence="1">Uncharacterized protein</fullName>
    </submittedName>
</protein>
<dbReference type="KEGG" id="pdio:PDMSB3_0262.1"/>
<proteinExistence type="predicted"/>
<evidence type="ECO:0000313" key="2">
    <source>
        <dbReference type="Proteomes" id="UP000325811"/>
    </source>
</evidence>
<evidence type="ECO:0000313" key="1">
    <source>
        <dbReference type="EMBL" id="VVD31565.1"/>
    </source>
</evidence>
<accession>A0A5Q4YVA8</accession>
<name>A0A5Q4YVA8_9BURK</name>
<dbReference type="Proteomes" id="UP000325811">
    <property type="component" value="Chromosome II"/>
</dbReference>
<keyword evidence="2" id="KW-1185">Reference proteome</keyword>
<sequence length="91" mass="10004">MLRGVARRLHKLGFRTIAITRTVMRPDHRATDIAQTSSVLATPLEGVGESVPQRQISALARVAFCFAWLFGLEPFLTGAGGEVSRSRSDRH</sequence>
<dbReference type="EMBL" id="LR699554">
    <property type="protein sequence ID" value="VVD31565.1"/>
    <property type="molecule type" value="Genomic_DNA"/>
</dbReference>
<organism evidence="1 2">
    <name type="scientific">Paraburkholderia dioscoreae</name>
    <dbReference type="NCBI Taxonomy" id="2604047"/>
    <lineage>
        <taxon>Bacteria</taxon>
        <taxon>Pseudomonadati</taxon>
        <taxon>Pseudomonadota</taxon>
        <taxon>Betaproteobacteria</taxon>
        <taxon>Burkholderiales</taxon>
        <taxon>Burkholderiaceae</taxon>
        <taxon>Paraburkholderia</taxon>
    </lineage>
</organism>
<dbReference type="AlphaFoldDB" id="A0A5Q4YVA8"/>
<reference evidence="1 2" key="1">
    <citation type="submission" date="2019-08" db="EMBL/GenBank/DDBJ databases">
        <authorList>
            <person name="Herpell B J."/>
        </authorList>
    </citation>
    <scope>NUCLEOTIDE SEQUENCE [LARGE SCALE GENOMIC DNA]</scope>
    <source>
        <strain evidence="2">Msb3</strain>
    </source>
</reference>